<dbReference type="GO" id="GO:0008897">
    <property type="term" value="F:holo-[acyl-carrier-protein] synthase activity"/>
    <property type="evidence" value="ECO:0007669"/>
    <property type="project" value="UniProtKB-EC"/>
</dbReference>
<feature type="domain" description="4'-phosphopantetheinyl transferase N-terminal" evidence="2">
    <location>
        <begin position="39"/>
        <end position="121"/>
    </location>
</feature>
<accession>A0AAD9IN65</accession>
<evidence type="ECO:0000313" key="4">
    <source>
        <dbReference type="Proteomes" id="UP001255856"/>
    </source>
</evidence>
<name>A0AAD9IN65_PROWI</name>
<dbReference type="Proteomes" id="UP001255856">
    <property type="component" value="Unassembled WGS sequence"/>
</dbReference>
<dbReference type="EC" id="2.7.8.7" evidence="1"/>
<dbReference type="Gene3D" id="3.90.470.20">
    <property type="entry name" value="4'-phosphopantetheinyl transferase domain"/>
    <property type="match status" value="1"/>
</dbReference>
<comment type="caution">
    <text evidence="3">The sequence shown here is derived from an EMBL/GenBank/DDBJ whole genome shotgun (WGS) entry which is preliminary data.</text>
</comment>
<dbReference type="InterPro" id="IPR037143">
    <property type="entry name" value="4-PPantetheinyl_Trfase_dom_sf"/>
</dbReference>
<dbReference type="PANTHER" id="PTHR12215:SF15">
    <property type="entry name" value="4'-PHOSPHOPANTETHEINYL TRANSFERASE SUPERFAMILY-RELATED"/>
    <property type="match status" value="1"/>
</dbReference>
<evidence type="ECO:0000259" key="2">
    <source>
        <dbReference type="Pfam" id="PF22624"/>
    </source>
</evidence>
<keyword evidence="4" id="KW-1185">Reference proteome</keyword>
<dbReference type="GO" id="GO:0019878">
    <property type="term" value="P:lysine biosynthetic process via aminoadipic acid"/>
    <property type="evidence" value="ECO:0007669"/>
    <property type="project" value="TreeGrafter"/>
</dbReference>
<evidence type="ECO:0000313" key="3">
    <source>
        <dbReference type="EMBL" id="KAK2079880.1"/>
    </source>
</evidence>
<dbReference type="InterPro" id="IPR055066">
    <property type="entry name" value="AASDHPPT_N"/>
</dbReference>
<gene>
    <name evidence="3" type="ORF">QBZ16_002275</name>
</gene>
<dbReference type="PANTHER" id="PTHR12215">
    <property type="entry name" value="PHOSPHOPANTETHEINE TRANSFERASE"/>
    <property type="match status" value="1"/>
</dbReference>
<dbReference type="SUPFAM" id="SSF56214">
    <property type="entry name" value="4'-phosphopantetheinyl transferase"/>
    <property type="match status" value="1"/>
</dbReference>
<evidence type="ECO:0000256" key="1">
    <source>
        <dbReference type="ARBA" id="ARBA00013172"/>
    </source>
</evidence>
<sequence>MEKLQELLPVIPPLTLEPGETHVHILCRDQLLAPETADHYAACLPEHELARCCSAGSSQLRHARVASRGFLRETLAMYLGGGPASLALARRSHGKPFLAGAPTHSLVRFNVSNTTDCVGVAISNGLEIGFDLESQTRKTRRHPLAFARRRFSPSEVEALAACASEEERMSLFVRMTGATKEAAQSWRFWLMQPEPGMLAGVCLERAGNLAHAAPAIFRAGKAGAREGPILVPLLAHGLS</sequence>
<dbReference type="GO" id="GO:0000287">
    <property type="term" value="F:magnesium ion binding"/>
    <property type="evidence" value="ECO:0007669"/>
    <property type="project" value="InterPro"/>
</dbReference>
<dbReference type="Pfam" id="PF22624">
    <property type="entry name" value="AASDHPPT_N"/>
    <property type="match status" value="1"/>
</dbReference>
<proteinExistence type="predicted"/>
<reference evidence="3" key="1">
    <citation type="submission" date="2021-01" db="EMBL/GenBank/DDBJ databases">
        <authorList>
            <person name="Eckstrom K.M.E."/>
        </authorList>
    </citation>
    <scope>NUCLEOTIDE SEQUENCE</scope>
    <source>
        <strain evidence="3">UVCC 0001</strain>
    </source>
</reference>
<dbReference type="InterPro" id="IPR050559">
    <property type="entry name" value="P-Pant_transferase_sf"/>
</dbReference>
<dbReference type="AlphaFoldDB" id="A0AAD9IN65"/>
<protein>
    <recommendedName>
        <fullName evidence="1">holo-[acyl-carrier-protein] synthase</fullName>
        <ecNumber evidence="1">2.7.8.7</ecNumber>
    </recommendedName>
</protein>
<dbReference type="EMBL" id="JASFZW010000002">
    <property type="protein sequence ID" value="KAK2079880.1"/>
    <property type="molecule type" value="Genomic_DNA"/>
</dbReference>
<dbReference type="GO" id="GO:0005829">
    <property type="term" value="C:cytosol"/>
    <property type="evidence" value="ECO:0007669"/>
    <property type="project" value="TreeGrafter"/>
</dbReference>
<organism evidence="3 4">
    <name type="scientific">Prototheca wickerhamii</name>
    <dbReference type="NCBI Taxonomy" id="3111"/>
    <lineage>
        <taxon>Eukaryota</taxon>
        <taxon>Viridiplantae</taxon>
        <taxon>Chlorophyta</taxon>
        <taxon>core chlorophytes</taxon>
        <taxon>Trebouxiophyceae</taxon>
        <taxon>Chlorellales</taxon>
        <taxon>Chlorellaceae</taxon>
        <taxon>Prototheca</taxon>
    </lineage>
</organism>